<protein>
    <recommendedName>
        <fullName evidence="12">Alkaline ceramidase</fullName>
    </recommendedName>
</protein>
<keyword evidence="5 9" id="KW-1133">Transmembrane helix</keyword>
<dbReference type="GO" id="GO:0009651">
    <property type="term" value="P:response to salt stress"/>
    <property type="evidence" value="ECO:0007669"/>
    <property type="project" value="InterPro"/>
</dbReference>
<evidence type="ECO:0000256" key="4">
    <source>
        <dbReference type="ARBA" id="ARBA00022801"/>
    </source>
</evidence>
<evidence type="ECO:0000313" key="11">
    <source>
        <dbReference type="Proteomes" id="UP001152484"/>
    </source>
</evidence>
<keyword evidence="7" id="KW-0479">Metal-binding</keyword>
<keyword evidence="8" id="KW-0862">Zinc</keyword>
<dbReference type="PANTHER" id="PTHR46852:SF1">
    <property type="entry name" value="ALKALINE PHYTOCERAMIDASE FAMILY PROTEIN, EXPRESSED"/>
    <property type="match status" value="1"/>
</dbReference>
<evidence type="ECO:0000256" key="8">
    <source>
        <dbReference type="PIRSR" id="PIRSR608901-2"/>
    </source>
</evidence>
<comment type="cofactor">
    <cofactor evidence="8">
        <name>Zn(2+)</name>
        <dbReference type="ChEBI" id="CHEBI:29105"/>
    </cofactor>
</comment>
<accession>A0A9P1EIL7</accession>
<dbReference type="EMBL" id="CAMAPE010000050">
    <property type="protein sequence ID" value="CAH9106805.1"/>
    <property type="molecule type" value="Genomic_DNA"/>
</dbReference>
<dbReference type="OrthoDB" id="187171at2759"/>
<feature type="transmembrane region" description="Helical" evidence="9">
    <location>
        <begin position="31"/>
        <end position="53"/>
    </location>
</feature>
<comment type="caution">
    <text evidence="10">The sequence shown here is derived from an EMBL/GenBank/DDBJ whole genome shotgun (WGS) entry which is preliminary data.</text>
</comment>
<evidence type="ECO:0008006" key="12">
    <source>
        <dbReference type="Google" id="ProtNLM"/>
    </source>
</evidence>
<comment type="similarity">
    <text evidence="2">Belongs to the alkaline ceramidase family.</text>
</comment>
<feature type="binding site" evidence="7">
    <location>
        <position position="30"/>
    </location>
    <ligand>
        <name>Ca(2+)</name>
        <dbReference type="ChEBI" id="CHEBI:29108"/>
    </ligand>
</feature>
<evidence type="ECO:0000256" key="3">
    <source>
        <dbReference type="ARBA" id="ARBA00022692"/>
    </source>
</evidence>
<dbReference type="GO" id="GO:0016020">
    <property type="term" value="C:membrane"/>
    <property type="evidence" value="ECO:0007669"/>
    <property type="project" value="UniProtKB-SubCell"/>
</dbReference>
<dbReference type="GO" id="GO:0098542">
    <property type="term" value="P:defense response to other organism"/>
    <property type="evidence" value="ECO:0007669"/>
    <property type="project" value="InterPro"/>
</dbReference>
<dbReference type="AlphaFoldDB" id="A0A9P1EIL7"/>
<evidence type="ECO:0000256" key="7">
    <source>
        <dbReference type="PIRSR" id="PIRSR608901-1"/>
    </source>
</evidence>
<organism evidence="10 11">
    <name type="scientific">Cuscuta europaea</name>
    <name type="common">European dodder</name>
    <dbReference type="NCBI Taxonomy" id="41803"/>
    <lineage>
        <taxon>Eukaryota</taxon>
        <taxon>Viridiplantae</taxon>
        <taxon>Streptophyta</taxon>
        <taxon>Embryophyta</taxon>
        <taxon>Tracheophyta</taxon>
        <taxon>Spermatophyta</taxon>
        <taxon>Magnoliopsida</taxon>
        <taxon>eudicotyledons</taxon>
        <taxon>Gunneridae</taxon>
        <taxon>Pentapetalae</taxon>
        <taxon>asterids</taxon>
        <taxon>lamiids</taxon>
        <taxon>Solanales</taxon>
        <taxon>Convolvulaceae</taxon>
        <taxon>Cuscuteae</taxon>
        <taxon>Cuscuta</taxon>
        <taxon>Cuscuta subgen. Cuscuta</taxon>
    </lineage>
</organism>
<evidence type="ECO:0000256" key="2">
    <source>
        <dbReference type="ARBA" id="ARBA00009780"/>
    </source>
</evidence>
<dbReference type="InterPro" id="IPR008901">
    <property type="entry name" value="ACER"/>
</dbReference>
<reference evidence="10" key="1">
    <citation type="submission" date="2022-07" db="EMBL/GenBank/DDBJ databases">
        <authorList>
            <person name="Macas J."/>
            <person name="Novak P."/>
            <person name="Neumann P."/>
        </authorList>
    </citation>
    <scope>NUCLEOTIDE SEQUENCE</scope>
</reference>
<dbReference type="Proteomes" id="UP001152484">
    <property type="component" value="Unassembled WGS sequence"/>
</dbReference>
<dbReference type="GO" id="GO:0046872">
    <property type="term" value="F:metal ion binding"/>
    <property type="evidence" value="ECO:0007669"/>
    <property type="project" value="UniProtKB-KW"/>
</dbReference>
<dbReference type="Pfam" id="PF05875">
    <property type="entry name" value="Ceramidase"/>
    <property type="match status" value="1"/>
</dbReference>
<feature type="binding site" evidence="7">
    <location>
        <position position="17"/>
    </location>
    <ligand>
        <name>Ca(2+)</name>
        <dbReference type="ChEBI" id="CHEBI:29108"/>
    </ligand>
</feature>
<dbReference type="GO" id="GO:0006914">
    <property type="term" value="P:autophagy"/>
    <property type="evidence" value="ECO:0007669"/>
    <property type="project" value="InterPro"/>
</dbReference>
<dbReference type="PANTHER" id="PTHR46852">
    <property type="entry name" value="ALKALINE CERAMIDASE"/>
    <property type="match status" value="1"/>
</dbReference>
<keyword evidence="7" id="KW-0106">Calcium</keyword>
<keyword evidence="4" id="KW-0378">Hydrolase</keyword>
<feature type="binding site" evidence="8">
    <location>
        <position position="78"/>
    </location>
    <ligand>
        <name>Zn(2+)</name>
        <dbReference type="ChEBI" id="CHEBI:29105"/>
        <note>catalytic</note>
    </ligand>
</feature>
<gene>
    <name evidence="10" type="ORF">CEURO_LOCUS17474</name>
</gene>
<comment type="subcellular location">
    <subcellularLocation>
        <location evidence="1">Membrane</location>
        <topology evidence="1">Multi-pass membrane protein</topology>
    </subcellularLocation>
</comment>
<name>A0A9P1EIL7_CUSEU</name>
<proteinExistence type="inferred from homology"/>
<dbReference type="GO" id="GO:0006672">
    <property type="term" value="P:ceramide metabolic process"/>
    <property type="evidence" value="ECO:0007669"/>
    <property type="project" value="InterPro"/>
</dbReference>
<evidence type="ECO:0000256" key="1">
    <source>
        <dbReference type="ARBA" id="ARBA00004141"/>
    </source>
</evidence>
<feature type="transmembrane region" description="Helical" evidence="9">
    <location>
        <begin position="60"/>
        <end position="79"/>
    </location>
</feature>
<evidence type="ECO:0000256" key="9">
    <source>
        <dbReference type="SAM" id="Phobius"/>
    </source>
</evidence>
<evidence type="ECO:0000256" key="6">
    <source>
        <dbReference type="ARBA" id="ARBA00023136"/>
    </source>
</evidence>
<feature type="binding site" evidence="7">
    <location>
        <position position="21"/>
    </location>
    <ligand>
        <name>Ca(2+)</name>
        <dbReference type="ChEBI" id="CHEBI:29108"/>
    </ligand>
</feature>
<feature type="binding site" evidence="7">
    <location>
        <position position="19"/>
    </location>
    <ligand>
        <name>Ca(2+)</name>
        <dbReference type="ChEBI" id="CHEBI:29108"/>
    </ligand>
</feature>
<evidence type="ECO:0000313" key="10">
    <source>
        <dbReference type="EMBL" id="CAH9106805.1"/>
    </source>
</evidence>
<evidence type="ECO:0000256" key="5">
    <source>
        <dbReference type="ARBA" id="ARBA00022989"/>
    </source>
</evidence>
<keyword evidence="6 9" id="KW-0472">Membrane</keyword>
<keyword evidence="11" id="KW-1185">Reference proteome</keyword>
<sequence>MTKNISSFWGHVTSKEWCEPNYVYSSYIAEFFNTVSNTPCIILALIGLVNALHHRFEKRFSVLHISNMILSIGSMFYHASLQRMFALRLSSRCTMHYSAFFAFLGRTNITFTQKTR</sequence>
<dbReference type="InterPro" id="IPR044219">
    <property type="entry name" value="ACER_plant"/>
</dbReference>
<dbReference type="GO" id="GO:0016811">
    <property type="term" value="F:hydrolase activity, acting on carbon-nitrogen (but not peptide) bonds, in linear amides"/>
    <property type="evidence" value="ECO:0007669"/>
    <property type="project" value="InterPro"/>
</dbReference>
<keyword evidence="3 9" id="KW-0812">Transmembrane</keyword>